<dbReference type="AlphaFoldDB" id="A0A7W5C131"/>
<keyword evidence="2" id="KW-1133">Transmembrane helix</keyword>
<comment type="caution">
    <text evidence="3">The sequence shown here is derived from an EMBL/GenBank/DDBJ whole genome shotgun (WGS) entry which is preliminary data.</text>
</comment>
<keyword evidence="2" id="KW-0812">Transmembrane</keyword>
<dbReference type="InterPro" id="IPR008621">
    <property type="entry name" value="Cbb3-typ_cyt_oxidase_comp"/>
</dbReference>
<feature type="transmembrane region" description="Helical" evidence="2">
    <location>
        <begin position="6"/>
        <end position="26"/>
    </location>
</feature>
<accession>A0A7W5C131</accession>
<evidence type="ECO:0000313" key="4">
    <source>
        <dbReference type="Proteomes" id="UP000525987"/>
    </source>
</evidence>
<proteinExistence type="predicted"/>
<organism evidence="3 4">
    <name type="scientific">Halomonas organivorans</name>
    <dbReference type="NCBI Taxonomy" id="257772"/>
    <lineage>
        <taxon>Bacteria</taxon>
        <taxon>Pseudomonadati</taxon>
        <taxon>Pseudomonadota</taxon>
        <taxon>Gammaproteobacteria</taxon>
        <taxon>Oceanospirillales</taxon>
        <taxon>Halomonadaceae</taxon>
        <taxon>Halomonas</taxon>
    </lineage>
</organism>
<keyword evidence="4" id="KW-1185">Reference proteome</keyword>
<keyword evidence="2" id="KW-0472">Membrane</keyword>
<dbReference type="Pfam" id="PF05545">
    <property type="entry name" value="FixQ"/>
    <property type="match status" value="1"/>
</dbReference>
<evidence type="ECO:0000256" key="2">
    <source>
        <dbReference type="SAM" id="Phobius"/>
    </source>
</evidence>
<protein>
    <submittedName>
        <fullName evidence="3">Cytochrome c oxidase cbb3-type subunit 4</fullName>
    </submittedName>
</protein>
<feature type="region of interest" description="Disordered" evidence="1">
    <location>
        <begin position="38"/>
        <end position="71"/>
    </location>
</feature>
<dbReference type="CDD" id="cd01324">
    <property type="entry name" value="cbb3_Oxidase_CcoQ"/>
    <property type="match status" value="1"/>
</dbReference>
<evidence type="ECO:0000313" key="3">
    <source>
        <dbReference type="EMBL" id="MBB3142931.1"/>
    </source>
</evidence>
<reference evidence="3 4" key="1">
    <citation type="submission" date="2020-08" db="EMBL/GenBank/DDBJ databases">
        <title>Genomic Encyclopedia of Type Strains, Phase III (KMG-III): the genomes of soil and plant-associated and newly described type strains.</title>
        <authorList>
            <person name="Whitman W."/>
        </authorList>
    </citation>
    <scope>NUCLEOTIDE SEQUENCE [LARGE SCALE GENOMIC DNA]</scope>
    <source>
        <strain evidence="3 4">CECT 5995</strain>
    </source>
</reference>
<name>A0A7W5C131_9GAMM</name>
<gene>
    <name evidence="3" type="ORF">FHR96_003836</name>
</gene>
<dbReference type="RefSeq" id="WP_183389283.1">
    <property type="nucleotide sequence ID" value="NZ_JACHXM010000030.1"/>
</dbReference>
<dbReference type="Proteomes" id="UP000525987">
    <property type="component" value="Unassembled WGS sequence"/>
</dbReference>
<dbReference type="EMBL" id="JACHXM010000030">
    <property type="protein sequence ID" value="MBB3142931.1"/>
    <property type="molecule type" value="Genomic_DNA"/>
</dbReference>
<sequence>MDIGTLRGIITAILLVSFVGLIGWAYSKRRRPDFDEAANLPFADEEEWPQQRDSSGAENAASRQEKGDSNT</sequence>
<evidence type="ECO:0000256" key="1">
    <source>
        <dbReference type="SAM" id="MobiDB-lite"/>
    </source>
</evidence>